<proteinExistence type="predicted"/>
<organism evidence="2 3">
    <name type="scientific">Golovinomyces cichoracearum</name>
    <dbReference type="NCBI Taxonomy" id="62708"/>
    <lineage>
        <taxon>Eukaryota</taxon>
        <taxon>Fungi</taxon>
        <taxon>Dikarya</taxon>
        <taxon>Ascomycota</taxon>
        <taxon>Pezizomycotina</taxon>
        <taxon>Leotiomycetes</taxon>
        <taxon>Erysiphales</taxon>
        <taxon>Erysiphaceae</taxon>
        <taxon>Golovinomyces</taxon>
    </lineage>
</organism>
<evidence type="ECO:0000313" key="2">
    <source>
        <dbReference type="EMBL" id="RKF79251.1"/>
    </source>
</evidence>
<name>A0A420IXH2_9PEZI</name>
<accession>A0A420IXH2</accession>
<feature type="region of interest" description="Disordered" evidence="1">
    <location>
        <begin position="77"/>
        <end position="110"/>
    </location>
</feature>
<evidence type="ECO:0000313" key="3">
    <source>
        <dbReference type="Proteomes" id="UP000285405"/>
    </source>
</evidence>
<dbReference type="Proteomes" id="UP000285405">
    <property type="component" value="Unassembled WGS sequence"/>
</dbReference>
<comment type="caution">
    <text evidence="2">The sequence shown here is derived from an EMBL/GenBank/DDBJ whole genome shotgun (WGS) entry which is preliminary data.</text>
</comment>
<sequence>MQTRLTNACWGIPEFQSALSAPSPYLSTFINQLKMAVSNYHAIKKEPISTYIAESYLEDNEKSPEVNFTNRRFKDNYRSRGGSRSGYRHKELLGTSRESPHDVTGSGKNKQGLFNFGNKCYVCGQEDFRVRKHNKDQRHNTRKRLESRSHTYITESLDAQDVEDENEATNLYIAEAFSDMNFDCDA</sequence>
<gene>
    <name evidence="2" type="ORF">GcC1_048033</name>
</gene>
<dbReference type="EMBL" id="MCBR01004840">
    <property type="protein sequence ID" value="RKF79251.1"/>
    <property type="molecule type" value="Genomic_DNA"/>
</dbReference>
<dbReference type="AlphaFoldDB" id="A0A420IXH2"/>
<reference evidence="2 3" key="1">
    <citation type="journal article" date="2018" name="BMC Genomics">
        <title>Comparative genome analyses reveal sequence features reflecting distinct modes of host-adaptation between dicot and monocot powdery mildew.</title>
        <authorList>
            <person name="Wu Y."/>
            <person name="Ma X."/>
            <person name="Pan Z."/>
            <person name="Kale S.D."/>
            <person name="Song Y."/>
            <person name="King H."/>
            <person name="Zhang Q."/>
            <person name="Presley C."/>
            <person name="Deng X."/>
            <person name="Wei C.I."/>
            <person name="Xiao S."/>
        </authorList>
    </citation>
    <scope>NUCLEOTIDE SEQUENCE [LARGE SCALE GENOMIC DNA]</scope>
    <source>
        <strain evidence="2">UCSC1</strain>
    </source>
</reference>
<evidence type="ECO:0000256" key="1">
    <source>
        <dbReference type="SAM" id="MobiDB-lite"/>
    </source>
</evidence>
<protein>
    <submittedName>
        <fullName evidence="2">Uncharacterized protein</fullName>
    </submittedName>
</protein>